<sequence>MPITTTRNPLCQIQQRNLISNIVIGAGDAGYSDNGSYSTKTTSNRTHLMLHTMTIGDDYKVELDNSKCHALKKKLERKILLNQIDVKILLSLK</sequence>
<name>A0A9J6CBR1_POLVA</name>
<proteinExistence type="predicted"/>
<comment type="caution">
    <text evidence="1">The sequence shown here is derived from an EMBL/GenBank/DDBJ whole genome shotgun (WGS) entry which is preliminary data.</text>
</comment>
<dbReference type="Proteomes" id="UP001107558">
    <property type="component" value="Chromosome 2"/>
</dbReference>
<dbReference type="AlphaFoldDB" id="A0A9J6CBR1"/>
<dbReference type="EMBL" id="JADBJN010000002">
    <property type="protein sequence ID" value="KAG5679431.1"/>
    <property type="molecule type" value="Genomic_DNA"/>
</dbReference>
<organism evidence="1 2">
    <name type="scientific">Polypedilum vanderplanki</name>
    <name type="common">Sleeping chironomid midge</name>
    <dbReference type="NCBI Taxonomy" id="319348"/>
    <lineage>
        <taxon>Eukaryota</taxon>
        <taxon>Metazoa</taxon>
        <taxon>Ecdysozoa</taxon>
        <taxon>Arthropoda</taxon>
        <taxon>Hexapoda</taxon>
        <taxon>Insecta</taxon>
        <taxon>Pterygota</taxon>
        <taxon>Neoptera</taxon>
        <taxon>Endopterygota</taxon>
        <taxon>Diptera</taxon>
        <taxon>Nematocera</taxon>
        <taxon>Chironomoidea</taxon>
        <taxon>Chironomidae</taxon>
        <taxon>Chironominae</taxon>
        <taxon>Polypedilum</taxon>
        <taxon>Polypedilum</taxon>
    </lineage>
</organism>
<evidence type="ECO:0000313" key="1">
    <source>
        <dbReference type="EMBL" id="KAG5679431.1"/>
    </source>
</evidence>
<keyword evidence="2" id="KW-1185">Reference proteome</keyword>
<accession>A0A9J6CBR1</accession>
<protein>
    <submittedName>
        <fullName evidence="1">Uncharacterized protein</fullName>
    </submittedName>
</protein>
<evidence type="ECO:0000313" key="2">
    <source>
        <dbReference type="Proteomes" id="UP001107558"/>
    </source>
</evidence>
<reference evidence="1" key="1">
    <citation type="submission" date="2021-03" db="EMBL/GenBank/DDBJ databases">
        <title>Chromosome level genome of the anhydrobiotic midge Polypedilum vanderplanki.</title>
        <authorList>
            <person name="Yoshida Y."/>
            <person name="Kikawada T."/>
            <person name="Gusev O."/>
        </authorList>
    </citation>
    <scope>NUCLEOTIDE SEQUENCE</scope>
    <source>
        <strain evidence="1">NIAS01</strain>
        <tissue evidence="1">Whole body or cell culture</tissue>
    </source>
</reference>
<gene>
    <name evidence="1" type="ORF">PVAND_008998</name>
</gene>